<comment type="caution">
    <text evidence="1">The sequence shown here is derived from an EMBL/GenBank/DDBJ whole genome shotgun (WGS) entry which is preliminary data.</text>
</comment>
<accession>C9LIP1</accession>
<organism evidence="1 2">
    <name type="scientific">Alloprevotella tannerae ATCC 51259</name>
    <dbReference type="NCBI Taxonomy" id="626522"/>
    <lineage>
        <taxon>Bacteria</taxon>
        <taxon>Pseudomonadati</taxon>
        <taxon>Bacteroidota</taxon>
        <taxon>Bacteroidia</taxon>
        <taxon>Bacteroidales</taxon>
        <taxon>Prevotellaceae</taxon>
        <taxon>Alloprevotella</taxon>
    </lineage>
</organism>
<dbReference type="EMBL" id="ACIJ02000023">
    <property type="protein sequence ID" value="EEX70858.1"/>
    <property type="molecule type" value="Genomic_DNA"/>
</dbReference>
<dbReference type="AlphaFoldDB" id="C9LIP1"/>
<dbReference type="Proteomes" id="UP000003460">
    <property type="component" value="Unassembled WGS sequence"/>
</dbReference>
<gene>
    <name evidence="1" type="ORF">GCWU000325_02100</name>
</gene>
<keyword evidence="2" id="KW-1185">Reference proteome</keyword>
<sequence length="87" mass="10233">MPRNKRNKRPFHRINHSLLSAQIGEKTGTCPPATFFITRINLFYREMKLFLSREQTFVITMKNTNSPFFKSNNLILRIKSPTLCTTK</sequence>
<evidence type="ECO:0000313" key="2">
    <source>
        <dbReference type="Proteomes" id="UP000003460"/>
    </source>
</evidence>
<proteinExistence type="predicted"/>
<evidence type="ECO:0000313" key="1">
    <source>
        <dbReference type="EMBL" id="EEX70858.1"/>
    </source>
</evidence>
<name>C9LIP1_9BACT</name>
<protein>
    <submittedName>
        <fullName evidence="1">Uncharacterized protein</fullName>
    </submittedName>
</protein>
<reference evidence="1" key="1">
    <citation type="submission" date="2009-09" db="EMBL/GenBank/DDBJ databases">
        <authorList>
            <person name="Weinstock G."/>
            <person name="Sodergren E."/>
            <person name="Clifton S."/>
            <person name="Fulton L."/>
            <person name="Fulton B."/>
            <person name="Courtney L."/>
            <person name="Fronick C."/>
            <person name="Harrison M."/>
            <person name="Strong C."/>
            <person name="Farmer C."/>
            <person name="Delahaunty K."/>
            <person name="Markovic C."/>
            <person name="Hall O."/>
            <person name="Minx P."/>
            <person name="Tomlinson C."/>
            <person name="Mitreva M."/>
            <person name="Nelson J."/>
            <person name="Hou S."/>
            <person name="Wollam A."/>
            <person name="Pepin K.H."/>
            <person name="Johnson M."/>
            <person name="Bhonagiri V."/>
            <person name="Nash W.E."/>
            <person name="Warren W."/>
            <person name="Chinwalla A."/>
            <person name="Mardis E.R."/>
            <person name="Wilson R.K."/>
        </authorList>
    </citation>
    <scope>NUCLEOTIDE SEQUENCE [LARGE SCALE GENOMIC DNA]</scope>
    <source>
        <strain evidence="1">ATCC 51259</strain>
    </source>
</reference>
<dbReference type="HOGENOM" id="CLU_2480775_0_0_10"/>